<feature type="compositionally biased region" description="Acidic residues" evidence="1">
    <location>
        <begin position="163"/>
        <end position="187"/>
    </location>
</feature>
<keyword evidence="2" id="KW-0812">Transmembrane</keyword>
<feature type="region of interest" description="Disordered" evidence="1">
    <location>
        <begin position="156"/>
        <end position="187"/>
    </location>
</feature>
<accession>A0A5J4UZP2</accession>
<protein>
    <submittedName>
        <fullName evidence="3">Uncharacterized protein</fullName>
    </submittedName>
</protein>
<reference evidence="3 4" key="1">
    <citation type="submission" date="2019-03" db="EMBL/GenBank/DDBJ databases">
        <title>Single cell metagenomics reveals metabolic interactions within the superorganism composed of flagellate Streblomastix strix and complex community of Bacteroidetes bacteria on its surface.</title>
        <authorList>
            <person name="Treitli S.C."/>
            <person name="Kolisko M."/>
            <person name="Husnik F."/>
            <person name="Keeling P."/>
            <person name="Hampl V."/>
        </authorList>
    </citation>
    <scope>NUCLEOTIDE SEQUENCE [LARGE SCALE GENOMIC DNA]</scope>
    <source>
        <strain evidence="3">ST1C</strain>
    </source>
</reference>
<organism evidence="3 4">
    <name type="scientific">Streblomastix strix</name>
    <dbReference type="NCBI Taxonomy" id="222440"/>
    <lineage>
        <taxon>Eukaryota</taxon>
        <taxon>Metamonada</taxon>
        <taxon>Preaxostyla</taxon>
        <taxon>Oxymonadida</taxon>
        <taxon>Streblomastigidae</taxon>
        <taxon>Streblomastix</taxon>
    </lineage>
</organism>
<keyword evidence="2" id="KW-0472">Membrane</keyword>
<comment type="caution">
    <text evidence="3">The sequence shown here is derived from an EMBL/GenBank/DDBJ whole genome shotgun (WGS) entry which is preliminary data.</text>
</comment>
<sequence length="234" mass="27140">MYPNPTLIVSGRVAKLREVRLLLHARALSWNWHTLLLGCEAGRHFGYFRGRRARVARLRCFVPIIFIYYIFQIIICTYGLSLHRDGAAESVCWFVYMSSNQEDANKFNQLILDSYIQVCGSTKKTAIDVDDVFRFIRKTGVWFSERPVEYVEKREDEEHVALSEEEEEGPCTAEFSEDELQGDENGDDIMDCTGLNVFHYEAEEGEIVPGSEMMMMQQQQYQYPPNLTQSYGKK</sequence>
<dbReference type="EMBL" id="SNRW01010896">
    <property type="protein sequence ID" value="KAA6375918.1"/>
    <property type="molecule type" value="Genomic_DNA"/>
</dbReference>
<dbReference type="Proteomes" id="UP000324800">
    <property type="component" value="Unassembled WGS sequence"/>
</dbReference>
<evidence type="ECO:0000313" key="3">
    <source>
        <dbReference type="EMBL" id="KAA6375918.1"/>
    </source>
</evidence>
<gene>
    <name evidence="3" type="ORF">EZS28_028554</name>
</gene>
<keyword evidence="2" id="KW-1133">Transmembrane helix</keyword>
<name>A0A5J4UZP2_9EUKA</name>
<evidence type="ECO:0000256" key="2">
    <source>
        <dbReference type="SAM" id="Phobius"/>
    </source>
</evidence>
<evidence type="ECO:0000256" key="1">
    <source>
        <dbReference type="SAM" id="MobiDB-lite"/>
    </source>
</evidence>
<dbReference type="AlphaFoldDB" id="A0A5J4UZP2"/>
<proteinExistence type="predicted"/>
<evidence type="ECO:0000313" key="4">
    <source>
        <dbReference type="Proteomes" id="UP000324800"/>
    </source>
</evidence>
<feature type="transmembrane region" description="Helical" evidence="2">
    <location>
        <begin position="58"/>
        <end position="80"/>
    </location>
</feature>